<dbReference type="InterPro" id="IPR044399">
    <property type="entry name" value="Mb-like_M"/>
</dbReference>
<reference evidence="3" key="1">
    <citation type="submission" date="2016-11" db="UniProtKB">
        <authorList>
            <consortium name="WormBaseParasite"/>
        </authorList>
    </citation>
    <scope>IDENTIFICATION</scope>
</reference>
<dbReference type="CDD" id="cd01040">
    <property type="entry name" value="Mb-like"/>
    <property type="match status" value="1"/>
</dbReference>
<dbReference type="AlphaFoldDB" id="A0A1I7XC36"/>
<dbReference type="InterPro" id="IPR012292">
    <property type="entry name" value="Globin/Proto"/>
</dbReference>
<dbReference type="SUPFAM" id="SSF46458">
    <property type="entry name" value="Globin-like"/>
    <property type="match status" value="1"/>
</dbReference>
<dbReference type="InterPro" id="IPR009050">
    <property type="entry name" value="Globin-like_sf"/>
</dbReference>
<dbReference type="GO" id="GO:0019825">
    <property type="term" value="F:oxygen binding"/>
    <property type="evidence" value="ECO:0007669"/>
    <property type="project" value="InterPro"/>
</dbReference>
<evidence type="ECO:0000313" key="3">
    <source>
        <dbReference type="WBParaSite" id="Hba_15197"/>
    </source>
</evidence>
<sequence length="186" mass="21628">MISQDHEQQILTPYQKMIIRSTWRHMSKKGQSSCGDTIMRRLLIKSDRMKTIFHHNIVIEEIFKNNGAPQSIKQHFVEIIQFLHYVMCNLDYPSKISEKCQEIGLQHRKYKKMGMKVIFSNALLAKIINKTIYSYPLQKTKVATGSSEMALELIFHKRVTDVLMSKVKILVVISNVCLKYGVVLLK</sequence>
<evidence type="ECO:0000313" key="2">
    <source>
        <dbReference type="Proteomes" id="UP000095283"/>
    </source>
</evidence>
<dbReference type="Gene3D" id="1.10.490.10">
    <property type="entry name" value="Globins"/>
    <property type="match status" value="1"/>
</dbReference>
<dbReference type="WBParaSite" id="Hba_15197">
    <property type="protein sequence ID" value="Hba_15197"/>
    <property type="gene ID" value="Hba_15197"/>
</dbReference>
<name>A0A1I7XC36_HETBA</name>
<accession>A0A1I7XC36</accession>
<dbReference type="PROSITE" id="PS01033">
    <property type="entry name" value="GLOBIN"/>
    <property type="match status" value="1"/>
</dbReference>
<protein>
    <submittedName>
        <fullName evidence="3">GLOBIN domain-containing protein</fullName>
    </submittedName>
</protein>
<proteinExistence type="predicted"/>
<dbReference type="GO" id="GO:0020037">
    <property type="term" value="F:heme binding"/>
    <property type="evidence" value="ECO:0007669"/>
    <property type="project" value="InterPro"/>
</dbReference>
<dbReference type="Proteomes" id="UP000095283">
    <property type="component" value="Unplaced"/>
</dbReference>
<feature type="domain" description="Globin" evidence="1">
    <location>
        <begin position="10"/>
        <end position="134"/>
    </location>
</feature>
<dbReference type="InterPro" id="IPR000971">
    <property type="entry name" value="Globin"/>
</dbReference>
<organism evidence="2 3">
    <name type="scientific">Heterorhabditis bacteriophora</name>
    <name type="common">Entomopathogenic nematode worm</name>
    <dbReference type="NCBI Taxonomy" id="37862"/>
    <lineage>
        <taxon>Eukaryota</taxon>
        <taxon>Metazoa</taxon>
        <taxon>Ecdysozoa</taxon>
        <taxon>Nematoda</taxon>
        <taxon>Chromadorea</taxon>
        <taxon>Rhabditida</taxon>
        <taxon>Rhabditina</taxon>
        <taxon>Rhabditomorpha</taxon>
        <taxon>Strongyloidea</taxon>
        <taxon>Heterorhabditidae</taxon>
        <taxon>Heterorhabditis</taxon>
    </lineage>
</organism>
<keyword evidence="2" id="KW-1185">Reference proteome</keyword>
<evidence type="ECO:0000259" key="1">
    <source>
        <dbReference type="PROSITE" id="PS01033"/>
    </source>
</evidence>